<keyword evidence="3" id="KW-1185">Reference proteome</keyword>
<accession>A0A504Z1T7</accession>
<dbReference type="OrthoDB" id="6128216at2759"/>
<sequence>MRHYFHTVTQKGRANIVFATYASVFVAYLAFRRRSRRKADLELAKLAEK</sequence>
<dbReference type="AlphaFoldDB" id="A0A504Z1T7"/>
<evidence type="ECO:0000313" key="2">
    <source>
        <dbReference type="EMBL" id="TPP66686.1"/>
    </source>
</evidence>
<feature type="transmembrane region" description="Helical" evidence="1">
    <location>
        <begin position="12"/>
        <end position="31"/>
    </location>
</feature>
<protein>
    <submittedName>
        <fullName evidence="2">Uncharacterized protein</fullName>
    </submittedName>
</protein>
<name>A0A504Z1T7_FASGI</name>
<evidence type="ECO:0000256" key="1">
    <source>
        <dbReference type="SAM" id="Phobius"/>
    </source>
</evidence>
<keyword evidence="1" id="KW-0812">Transmembrane</keyword>
<gene>
    <name evidence="2" type="ORF">FGIG_11925</name>
</gene>
<dbReference type="EMBL" id="SUNJ01001524">
    <property type="protein sequence ID" value="TPP66686.1"/>
    <property type="molecule type" value="Genomic_DNA"/>
</dbReference>
<dbReference type="Pfam" id="PF14960">
    <property type="entry name" value="ATP_synth_reg"/>
    <property type="match status" value="1"/>
</dbReference>
<evidence type="ECO:0000313" key="3">
    <source>
        <dbReference type="Proteomes" id="UP000316759"/>
    </source>
</evidence>
<organism evidence="2 3">
    <name type="scientific">Fasciola gigantica</name>
    <name type="common">Giant liver fluke</name>
    <dbReference type="NCBI Taxonomy" id="46835"/>
    <lineage>
        <taxon>Eukaryota</taxon>
        <taxon>Metazoa</taxon>
        <taxon>Spiralia</taxon>
        <taxon>Lophotrochozoa</taxon>
        <taxon>Platyhelminthes</taxon>
        <taxon>Trematoda</taxon>
        <taxon>Digenea</taxon>
        <taxon>Plagiorchiida</taxon>
        <taxon>Echinostomata</taxon>
        <taxon>Echinostomatoidea</taxon>
        <taxon>Fasciolidae</taxon>
        <taxon>Fasciola</taxon>
    </lineage>
</organism>
<reference evidence="2 3" key="1">
    <citation type="submission" date="2019-04" db="EMBL/GenBank/DDBJ databases">
        <title>Annotation for the trematode Fasciola gigantica.</title>
        <authorList>
            <person name="Choi Y.-J."/>
        </authorList>
    </citation>
    <scope>NUCLEOTIDE SEQUENCE [LARGE SCALE GENOMIC DNA]</scope>
    <source>
        <strain evidence="2">Uganda_cow_1</strain>
    </source>
</reference>
<proteinExistence type="predicted"/>
<comment type="caution">
    <text evidence="2">The sequence shown here is derived from an EMBL/GenBank/DDBJ whole genome shotgun (WGS) entry which is preliminary data.</text>
</comment>
<keyword evidence="1" id="KW-0472">Membrane</keyword>
<keyword evidence="1" id="KW-1133">Transmembrane helix</keyword>
<dbReference type="InterPro" id="IPR009125">
    <property type="entry name" value="ATPMK"/>
</dbReference>
<dbReference type="Proteomes" id="UP000316759">
    <property type="component" value="Unassembled WGS sequence"/>
</dbReference>